<dbReference type="GeneID" id="11972138"/>
<evidence type="ECO:0000313" key="2">
    <source>
        <dbReference type="EMBL" id="AFD00726.1"/>
    </source>
</evidence>
<dbReference type="InterPro" id="IPR041519">
    <property type="entry name" value="HEPN_RiboL-PSP"/>
</dbReference>
<dbReference type="EMBL" id="CP003243">
    <property type="protein sequence ID" value="AFD00726.1"/>
    <property type="molecule type" value="Genomic_DNA"/>
</dbReference>
<evidence type="ECO:0000313" key="3">
    <source>
        <dbReference type="Proteomes" id="UP000005233"/>
    </source>
</evidence>
<dbReference type="STRING" id="1041930.Mtc_1986"/>
<dbReference type="AlphaFoldDB" id="H8I679"/>
<evidence type="ECO:0000259" key="1">
    <source>
        <dbReference type="Pfam" id="PF18735"/>
    </source>
</evidence>
<dbReference type="Proteomes" id="UP000005233">
    <property type="component" value="Chromosome"/>
</dbReference>
<reference evidence="2 3" key="1">
    <citation type="journal article" date="2012" name="J. Bacteriol.">
        <title>Complete genome sequence of a thermophilic methanogen, Methanocella conradii HZ254, isolated from Chinese rice field soil.</title>
        <authorList>
            <person name="Lu Z."/>
            <person name="Lu Y."/>
        </authorList>
    </citation>
    <scope>NUCLEOTIDE SEQUENCE [LARGE SCALE GENOMIC DNA]</scope>
    <source>
        <strain evidence="3">DSM 24694 / JCM 17849 / CGMCC 1.5162 / HZ254</strain>
    </source>
</reference>
<accession>H8I679</accession>
<dbReference type="RefSeq" id="WP_014406557.1">
    <property type="nucleotide sequence ID" value="NC_017034.1"/>
</dbReference>
<dbReference type="KEGG" id="mez:Mtc_1986"/>
<protein>
    <recommendedName>
        <fullName evidence="1">RiboL-PSP-HEPN domain-containing protein</fullName>
    </recommendedName>
</protein>
<dbReference type="HOGENOM" id="CLU_099853_0_0_2"/>
<keyword evidence="3" id="KW-1185">Reference proteome</keyword>
<proteinExistence type="predicted"/>
<name>H8I679_METCZ</name>
<gene>
    <name evidence="2" type="ordered locus">Mtc_1986</name>
</gene>
<dbReference type="Pfam" id="PF18735">
    <property type="entry name" value="HEPN_RiboL-PSP"/>
    <property type="match status" value="1"/>
</dbReference>
<sequence length="200" mass="23282">MQSALNQFQENITRVRSLGSLYKRIRNQTTSILDLSDILRAELVLGVSALDQYIHEITRIGMIEAYKNNRNQTDAFKKFDCSLENIIQSHQDPSTITWLDNEIRKKHGWLAFEQPDKIADAIRLISDVKLWEEVSVLINKNPQDTKDKLKEIVIRRNKIAHEADIDHSHPNTLWPIDEKYVDESINFIEQIVNAIHNVIK</sequence>
<organism evidence="2 3">
    <name type="scientific">Methanocella conradii (strain DSM 24694 / JCM 17849 / CGMCC 1.5162 / HZ254)</name>
    <dbReference type="NCBI Taxonomy" id="1041930"/>
    <lineage>
        <taxon>Archaea</taxon>
        <taxon>Methanobacteriati</taxon>
        <taxon>Methanobacteriota</taxon>
        <taxon>Stenosarchaea group</taxon>
        <taxon>Methanomicrobia</taxon>
        <taxon>Methanocellales</taxon>
        <taxon>Methanocellaceae</taxon>
        <taxon>Methanocella</taxon>
    </lineage>
</organism>
<feature type="domain" description="RiboL-PSP-HEPN" evidence="1">
    <location>
        <begin position="10"/>
        <end position="199"/>
    </location>
</feature>